<dbReference type="OrthoDB" id="370541at2"/>
<dbReference type="Gene3D" id="3.10.350.10">
    <property type="entry name" value="LysM domain"/>
    <property type="match status" value="1"/>
</dbReference>
<evidence type="ECO:0000313" key="4">
    <source>
        <dbReference type="EMBL" id="TKZ21415.1"/>
    </source>
</evidence>
<feature type="region of interest" description="Disordered" evidence="1">
    <location>
        <begin position="176"/>
        <end position="213"/>
    </location>
</feature>
<evidence type="ECO:0000256" key="2">
    <source>
        <dbReference type="SAM" id="Phobius"/>
    </source>
</evidence>
<dbReference type="InterPro" id="IPR052196">
    <property type="entry name" value="Bact_Kbp"/>
</dbReference>
<dbReference type="PROSITE" id="PS51782">
    <property type="entry name" value="LYSM"/>
    <property type="match status" value="1"/>
</dbReference>
<reference evidence="4 5" key="1">
    <citation type="submission" date="2019-04" db="EMBL/GenBank/DDBJ databases">
        <title>Genome sequence of Pelagicola litoralis CL-ES2.</title>
        <authorList>
            <person name="Cao J."/>
        </authorList>
    </citation>
    <scope>NUCLEOTIDE SEQUENCE [LARGE SCALE GENOMIC DNA]</scope>
    <source>
        <strain evidence="4 5">CL-ES2</strain>
    </source>
</reference>
<name>A0A4U7N6A8_9RHOB</name>
<feature type="transmembrane region" description="Helical" evidence="2">
    <location>
        <begin position="12"/>
        <end position="36"/>
    </location>
</feature>
<sequence length="396" mass="42105">MTKIAQFLGQNAVVVGGTSVVAVVAVIAVAVSGVFAPSVPVTDETNTVQPVAQVPDEGTSQEAAIAEVVDPEKVTDETTPDRSKTIPQFDVVRIEPDGSTLVAGQAAAKSDIVLLLDAVDLVTVTTDFAGKFVAFVSIPPSYEPQILALVQRHEDGDVFSEQTVIISPTLVASTADPIPTPIPADPQSPALDQTTELNTSPTPEATPSPTAPTDAPAVILVDADGVKVVQPPRDAAQGPEVMSTVALDSISYSDDGEVELAGRGRRDGSVRVYLDNTPITTSRIREDGNWRTELPDVDTGVYTLRVDEVDASGEVISRVETPFQREDQDTIDTATAAQDAQTRAEIITVQPGSTLWAIAKSQYGEGLYFVRVYEANKDRIRDPDLIYPGQIFDIPN</sequence>
<dbReference type="Proteomes" id="UP000306575">
    <property type="component" value="Unassembled WGS sequence"/>
</dbReference>
<dbReference type="SMART" id="SM00257">
    <property type="entry name" value="LysM"/>
    <property type="match status" value="1"/>
</dbReference>
<keyword evidence="2" id="KW-0812">Transmembrane</keyword>
<dbReference type="RefSeq" id="WP_138015618.1">
    <property type="nucleotide sequence ID" value="NZ_SULI01000005.1"/>
</dbReference>
<evidence type="ECO:0000256" key="1">
    <source>
        <dbReference type="SAM" id="MobiDB-lite"/>
    </source>
</evidence>
<feature type="domain" description="LysM" evidence="3">
    <location>
        <begin position="345"/>
        <end position="394"/>
    </location>
</feature>
<evidence type="ECO:0000259" key="3">
    <source>
        <dbReference type="PROSITE" id="PS51782"/>
    </source>
</evidence>
<dbReference type="EMBL" id="SULI01000005">
    <property type="protein sequence ID" value="TKZ21415.1"/>
    <property type="molecule type" value="Genomic_DNA"/>
</dbReference>
<keyword evidence="2" id="KW-0472">Membrane</keyword>
<protein>
    <submittedName>
        <fullName evidence="4">LysM peptidoglycan-binding domain-containing protein</fullName>
    </submittedName>
</protein>
<dbReference type="CDD" id="cd00118">
    <property type="entry name" value="LysM"/>
    <property type="match status" value="1"/>
</dbReference>
<dbReference type="InterPro" id="IPR013783">
    <property type="entry name" value="Ig-like_fold"/>
</dbReference>
<dbReference type="InterPro" id="IPR036779">
    <property type="entry name" value="LysM_dom_sf"/>
</dbReference>
<dbReference type="PANTHER" id="PTHR34700:SF4">
    <property type="entry name" value="PHAGE-LIKE ELEMENT PBSX PROTEIN XKDP"/>
    <property type="match status" value="1"/>
</dbReference>
<keyword evidence="2" id="KW-1133">Transmembrane helix</keyword>
<keyword evidence="5" id="KW-1185">Reference proteome</keyword>
<gene>
    <name evidence="4" type="ORF">FAP39_06660</name>
</gene>
<accession>A0A4U7N6A8</accession>
<organism evidence="4 5">
    <name type="scientific">Shimia litoralis</name>
    <dbReference type="NCBI Taxonomy" id="420403"/>
    <lineage>
        <taxon>Bacteria</taxon>
        <taxon>Pseudomonadati</taxon>
        <taxon>Pseudomonadota</taxon>
        <taxon>Alphaproteobacteria</taxon>
        <taxon>Rhodobacterales</taxon>
        <taxon>Roseobacteraceae</taxon>
    </lineage>
</organism>
<comment type="caution">
    <text evidence="4">The sequence shown here is derived from an EMBL/GenBank/DDBJ whole genome shotgun (WGS) entry which is preliminary data.</text>
</comment>
<dbReference type="InterPro" id="IPR018392">
    <property type="entry name" value="LysM"/>
</dbReference>
<evidence type="ECO:0000313" key="5">
    <source>
        <dbReference type="Proteomes" id="UP000306575"/>
    </source>
</evidence>
<dbReference type="Gene3D" id="2.60.40.10">
    <property type="entry name" value="Immunoglobulins"/>
    <property type="match status" value="1"/>
</dbReference>
<dbReference type="AlphaFoldDB" id="A0A4U7N6A8"/>
<proteinExistence type="predicted"/>
<dbReference type="Pfam" id="PF01476">
    <property type="entry name" value="LysM"/>
    <property type="match status" value="1"/>
</dbReference>
<dbReference type="PANTHER" id="PTHR34700">
    <property type="entry name" value="POTASSIUM BINDING PROTEIN KBP"/>
    <property type="match status" value="1"/>
</dbReference>